<dbReference type="PANTHER" id="PTHR10404:SF46">
    <property type="entry name" value="VACUOLAR PROTEIN SORTING-ASSOCIATED PROTEIN 70"/>
    <property type="match status" value="1"/>
</dbReference>
<evidence type="ECO:0000313" key="7">
    <source>
        <dbReference type="Proteomes" id="UP000095023"/>
    </source>
</evidence>
<dbReference type="InterPro" id="IPR036757">
    <property type="entry name" value="TFR-like_dimer_dom_sf"/>
</dbReference>
<dbReference type="Gene3D" id="3.40.630.10">
    <property type="entry name" value="Zn peptidases"/>
    <property type="match status" value="1"/>
</dbReference>
<dbReference type="SUPFAM" id="SSF47672">
    <property type="entry name" value="Transferrin receptor-like dimerisation domain"/>
    <property type="match status" value="1"/>
</dbReference>
<evidence type="ECO:0000259" key="5">
    <source>
        <dbReference type="Pfam" id="PF04389"/>
    </source>
</evidence>
<evidence type="ECO:0000259" key="3">
    <source>
        <dbReference type="Pfam" id="PF02225"/>
    </source>
</evidence>
<dbReference type="CDD" id="cd02121">
    <property type="entry name" value="PA_GCPII_like"/>
    <property type="match status" value="1"/>
</dbReference>
<dbReference type="Pfam" id="PF04253">
    <property type="entry name" value="TFR_dimer"/>
    <property type="match status" value="1"/>
</dbReference>
<dbReference type="Pfam" id="PF04389">
    <property type="entry name" value="Peptidase_M28"/>
    <property type="match status" value="1"/>
</dbReference>
<gene>
    <name evidence="6" type="ORF">CANCADRAFT_32124</name>
</gene>
<protein>
    <submittedName>
        <fullName evidence="6">Uncharacterized protein</fullName>
    </submittedName>
</protein>
<feature type="transmembrane region" description="Helical" evidence="2">
    <location>
        <begin position="94"/>
        <end position="116"/>
    </location>
</feature>
<dbReference type="SUPFAM" id="SSF53187">
    <property type="entry name" value="Zn-dependent exopeptidases"/>
    <property type="match status" value="1"/>
</dbReference>
<keyword evidence="2" id="KW-0472">Membrane</keyword>
<dbReference type="Gene3D" id="1.20.930.40">
    <property type="entry name" value="Transferrin receptor-like, dimerisation domain"/>
    <property type="match status" value="1"/>
</dbReference>
<dbReference type="InterPro" id="IPR007484">
    <property type="entry name" value="Peptidase_M28"/>
</dbReference>
<dbReference type="GO" id="GO:0004180">
    <property type="term" value="F:carboxypeptidase activity"/>
    <property type="evidence" value="ECO:0007669"/>
    <property type="project" value="TreeGrafter"/>
</dbReference>
<dbReference type="InterPro" id="IPR039373">
    <property type="entry name" value="Peptidase_M28B"/>
</dbReference>
<organism evidence="6 7">
    <name type="scientific">Tortispora caseinolytica NRRL Y-17796</name>
    <dbReference type="NCBI Taxonomy" id="767744"/>
    <lineage>
        <taxon>Eukaryota</taxon>
        <taxon>Fungi</taxon>
        <taxon>Dikarya</taxon>
        <taxon>Ascomycota</taxon>
        <taxon>Saccharomycotina</taxon>
        <taxon>Trigonopsidomycetes</taxon>
        <taxon>Trigonopsidales</taxon>
        <taxon>Trigonopsidaceae</taxon>
        <taxon>Tortispora</taxon>
    </lineage>
</organism>
<dbReference type="FunFam" id="3.40.630.10:FF:000101">
    <property type="entry name" value="N-acetylated alpha-linked acidic dipeptidase like 1"/>
    <property type="match status" value="1"/>
</dbReference>
<comment type="similarity">
    <text evidence="1">Belongs to the peptidase M28 family. M28B subfamily.</text>
</comment>
<dbReference type="OrthoDB" id="5841748at2759"/>
<evidence type="ECO:0000256" key="1">
    <source>
        <dbReference type="ARBA" id="ARBA00005634"/>
    </source>
</evidence>
<reference evidence="7" key="1">
    <citation type="submission" date="2016-02" db="EMBL/GenBank/DDBJ databases">
        <title>Comparative genomics of biotechnologically important yeasts.</title>
        <authorList>
            <consortium name="DOE Joint Genome Institute"/>
            <person name="Riley R."/>
            <person name="Haridas S."/>
            <person name="Wolfe K.H."/>
            <person name="Lopes M.R."/>
            <person name="Hittinger C.T."/>
            <person name="Goker M."/>
            <person name="Salamov A."/>
            <person name="Wisecaver J."/>
            <person name="Long T.M."/>
            <person name="Aerts A.L."/>
            <person name="Barry K."/>
            <person name="Choi C."/>
            <person name="Clum A."/>
            <person name="Coughlan A.Y."/>
            <person name="Deshpande S."/>
            <person name="Douglass A.P."/>
            <person name="Hanson S.J."/>
            <person name="Klenk H.-P."/>
            <person name="Labutti K."/>
            <person name="Lapidus A."/>
            <person name="Lindquist E."/>
            <person name="Lipzen A."/>
            <person name="Meier-Kolthoff J.P."/>
            <person name="Ohm R.A."/>
            <person name="Otillar R.P."/>
            <person name="Pangilinan J."/>
            <person name="Peng Y."/>
            <person name="Rokas A."/>
            <person name="Rosa C.A."/>
            <person name="Scheuner C."/>
            <person name="Sibirny A.A."/>
            <person name="Slot J.C."/>
            <person name="Stielow J.B."/>
            <person name="Sun H."/>
            <person name="Kurtzman C.P."/>
            <person name="Blackwell M."/>
            <person name="Jeffries T.W."/>
            <person name="Grigoriev I.V."/>
        </authorList>
    </citation>
    <scope>NUCLEOTIDE SEQUENCE [LARGE SCALE GENOMIC DNA]</scope>
    <source>
        <strain evidence="7">NRRL Y-17796</strain>
    </source>
</reference>
<dbReference type="AlphaFoldDB" id="A0A1E4TA28"/>
<dbReference type="InterPro" id="IPR007365">
    <property type="entry name" value="TFR-like_dimer_dom"/>
</dbReference>
<keyword evidence="7" id="KW-1185">Reference proteome</keyword>
<evidence type="ECO:0000313" key="6">
    <source>
        <dbReference type="EMBL" id="ODV88563.1"/>
    </source>
</evidence>
<proteinExistence type="inferred from homology"/>
<keyword evidence="2" id="KW-0812">Transmembrane</keyword>
<evidence type="ECO:0000259" key="4">
    <source>
        <dbReference type="Pfam" id="PF04253"/>
    </source>
</evidence>
<dbReference type="FunFam" id="3.50.30.30:FF:000008">
    <property type="entry name" value="Glutamate carboxypeptidase 2"/>
    <property type="match status" value="1"/>
</dbReference>
<name>A0A1E4TA28_9ASCO</name>
<dbReference type="SUPFAM" id="SSF52025">
    <property type="entry name" value="PA domain"/>
    <property type="match status" value="1"/>
</dbReference>
<dbReference type="Pfam" id="PF02225">
    <property type="entry name" value="PA"/>
    <property type="match status" value="1"/>
</dbReference>
<dbReference type="Gene3D" id="3.50.30.30">
    <property type="match status" value="1"/>
</dbReference>
<evidence type="ECO:0000256" key="2">
    <source>
        <dbReference type="SAM" id="Phobius"/>
    </source>
</evidence>
<accession>A0A1E4TA28</accession>
<dbReference type="PANTHER" id="PTHR10404">
    <property type="entry name" value="N-ACETYLATED-ALPHA-LINKED ACIDIC DIPEPTIDASE"/>
    <property type="match status" value="1"/>
</dbReference>
<feature type="domain" description="PA" evidence="3">
    <location>
        <begin position="249"/>
        <end position="326"/>
    </location>
</feature>
<feature type="domain" description="Peptidase M28" evidence="5">
    <location>
        <begin position="436"/>
        <end position="628"/>
    </location>
</feature>
<dbReference type="InterPro" id="IPR046450">
    <property type="entry name" value="PA_dom_sf"/>
</dbReference>
<dbReference type="Proteomes" id="UP000095023">
    <property type="component" value="Unassembled WGS sequence"/>
</dbReference>
<keyword evidence="2" id="KW-1133">Transmembrane helix</keyword>
<dbReference type="CDD" id="cd08022">
    <property type="entry name" value="M28_PSMA_like"/>
    <property type="match status" value="1"/>
</dbReference>
<sequence length="821" mass="92091">MQVSHWLPCFSQDTVKQHDLSVDPRNGKISSFRCPIIPQNLPSVIPSDCTTKMSQDLENQPLLATRSGRSIGSQSRPPHKIVTIQRQRHHGRTWCRMAAFSAIGLTVVAIFNAMFWPRSSLSRDISWFRGNKLPSAEIERLILESPEPDRIREHSKYYTSDPHLAGRNFQQVEYTKAKLEEYGFNVKIETYPVYINYPLEHRLALLEEGSDDAIAFEATLEEDILEEDPTTGIANRVPTFHGYSASGNVTAEIVYANYGTHEDYLNLVAKGVSVEGKIVLVRYGKIFRGLKVKGAQDLGAIGVIMYSDLADDGEVTVENGYAAYPDGPARNPSAVQRGSVQYMSLCPGDPTTPGYASKPDSPRTDPYECVPRIPSLPVSWKEAQPFLKALEGNGLGAPDMGDDWSGASKYNYSTGPSVAKVNLYNLQNTTISPIWNVIAELPGHTKSSEIIIGNHHDAWIAGGAGDPNSGSAALLELARTFYVLKQQGWKPLRSIVLASWDGEEYGLLGSTEWAEDYADTLKKRVIAYLNVDVAVAGHSLEASGSPLLERLFRATLGKLHTPEGDSLIENWKKSSQKAILYPPGSGSDFTVFQCHLGVPTLDFGFGPNKTDAVYHYHSNYDSFHWMDNYVSDSWEYHSLVVKILGLMTVQLADDPVMDLRVSEYARSVRYYIENIKKMVPKEWLNEKTSSIAANFHKIEKTIGEFKGKAGKFDGLMESYSRRLNHDYPWYRSWHKILLYFHIAQANQKVKYIERSFTREEGLDNGRGWFKHIIFAPGYWTGYSGIPFPGLVEAIDANDIETTEKWQEIVLEKLEKIIDCLD</sequence>
<dbReference type="EMBL" id="KV453843">
    <property type="protein sequence ID" value="ODV88563.1"/>
    <property type="molecule type" value="Genomic_DNA"/>
</dbReference>
<feature type="domain" description="Transferrin receptor-like dimerisation" evidence="4">
    <location>
        <begin position="694"/>
        <end position="818"/>
    </location>
</feature>
<dbReference type="InterPro" id="IPR003137">
    <property type="entry name" value="PA_domain"/>
</dbReference>